<dbReference type="PROSITE" id="PS50883">
    <property type="entry name" value="EAL"/>
    <property type="match status" value="1"/>
</dbReference>
<name>J5W832_9FIRM</name>
<dbReference type="Gene3D" id="3.30.70.270">
    <property type="match status" value="1"/>
</dbReference>
<dbReference type="PROSITE" id="PS50887">
    <property type="entry name" value="GGDEF"/>
    <property type="match status" value="1"/>
</dbReference>
<proteinExistence type="predicted"/>
<feature type="domain" description="GGDEF" evidence="4">
    <location>
        <begin position="418"/>
        <end position="553"/>
    </location>
</feature>
<dbReference type="PANTHER" id="PTHR44757">
    <property type="entry name" value="DIGUANYLATE CYCLASE DGCP"/>
    <property type="match status" value="1"/>
</dbReference>
<dbReference type="InterPro" id="IPR000160">
    <property type="entry name" value="GGDEF_dom"/>
</dbReference>
<dbReference type="CDD" id="cd01949">
    <property type="entry name" value="GGDEF"/>
    <property type="match status" value="1"/>
</dbReference>
<evidence type="ECO:0000313" key="6">
    <source>
        <dbReference type="Proteomes" id="UP000005244"/>
    </source>
</evidence>
<keyword evidence="1" id="KW-0175">Coiled coil</keyword>
<sequence>MPYIYFLLLFLIYIFLFLATDVYMQKSDMLLKRGFIFFSVFYAFFCIIAMISHIQYTNNILLLNLFYIFKSIFPFTILCLLDFIINLQYKKHIIYVSIMRIFFIFTIIVSISNSISANSATLYIDSNLIVHGLVFNDFVFYMNSAYYILISLFILALTIKLYFNSAKKRDKQSSILLVLSIFTYLVYVFVTDISIPKISGVYSLNSNFILSILPISCIYYAIKNLDLLGINTSDLLLQAFDKSPEAICLMYNGKIEYVNAMFFNILGEKGNKILPSKTAKNIFPKEIFEEDKFFSKIFKLKKLDSPETVNVLCNKFQFEESSAYEPFDILTILDIGIIQESQKKIENINKNLEKLIKESTQKLENINNELNTEIKRRIDSESKMLQISSTDSLTGLYNRTFFSQIAHNIIMDSNPIINRHVVIYLDLDNFKNINDTLGHTMGDEILKEIAVRLKLSVPDTSIISRVGGDEFLIFVKNYRSSPEYLINKLSTKILKNLREPILLDNKIVNTSISIGFSVYPHAGKDIETLIKHADIAMYKAKENGKNSFAIFEKENHSNIKKEFDLTNDMILAINNNEFKLFYQPKMEYIDGKVVIVGLEALIRWFHPQKGLIYPDVFIPIAERSGYISNIFLWVLNEVCNQLKKWNSKGKDFNISINFSAQRFGQDNIYTNMSKILENTKIDPKKISIEIDEKYLAKNIETSIEMLNYMKSFGINITIDHFGINYSSLNYLRSLPVNGMKVDMSFINGIGSNTKDEAIIVALIELCKGTDIDIIAEGVETKEQYDFLIAHDLKKMQGYYFYKPMQAEDIEKIPELGFDNSVED</sequence>
<keyword evidence="2" id="KW-0472">Membrane</keyword>
<keyword evidence="6" id="KW-1185">Reference proteome</keyword>
<feature type="transmembrane region" description="Helical" evidence="2">
    <location>
        <begin position="66"/>
        <end position="89"/>
    </location>
</feature>
<keyword evidence="2" id="KW-1133">Transmembrane helix</keyword>
<dbReference type="InterPro" id="IPR001633">
    <property type="entry name" value="EAL_dom"/>
</dbReference>
<feature type="transmembrane region" description="Helical" evidence="2">
    <location>
        <begin position="175"/>
        <end position="195"/>
    </location>
</feature>
<dbReference type="SUPFAM" id="SSF55073">
    <property type="entry name" value="Nucleotide cyclase"/>
    <property type="match status" value="1"/>
</dbReference>
<evidence type="ECO:0000259" key="3">
    <source>
        <dbReference type="PROSITE" id="PS50883"/>
    </source>
</evidence>
<organism evidence="5 6">
    <name type="scientific">Peptoanaerobacter stomatis</name>
    <dbReference type="NCBI Taxonomy" id="796937"/>
    <lineage>
        <taxon>Bacteria</taxon>
        <taxon>Bacillati</taxon>
        <taxon>Bacillota</taxon>
        <taxon>Clostridia</taxon>
        <taxon>Peptostreptococcales</taxon>
        <taxon>Filifactoraceae</taxon>
        <taxon>Peptoanaerobacter</taxon>
    </lineage>
</organism>
<dbReference type="Pfam" id="PF00563">
    <property type="entry name" value="EAL"/>
    <property type="match status" value="1"/>
</dbReference>
<evidence type="ECO:0000259" key="4">
    <source>
        <dbReference type="PROSITE" id="PS50887"/>
    </source>
</evidence>
<feature type="transmembrane region" description="Helical" evidence="2">
    <location>
        <begin position="144"/>
        <end position="163"/>
    </location>
</feature>
<dbReference type="Pfam" id="PF13188">
    <property type="entry name" value="PAS_8"/>
    <property type="match status" value="1"/>
</dbReference>
<reference evidence="5 6" key="1">
    <citation type="submission" date="2012-07" db="EMBL/GenBank/DDBJ databases">
        <authorList>
            <person name="Durkin A.S."/>
            <person name="McCorrison J."/>
            <person name="Torralba M."/>
            <person name="Gillis M."/>
            <person name="Methe B."/>
            <person name="Sutton G."/>
            <person name="Nelson K.E."/>
        </authorList>
    </citation>
    <scope>NUCLEOTIDE SEQUENCE [LARGE SCALE GENOMIC DNA]</scope>
    <source>
        <strain evidence="5 6">OBRC8</strain>
    </source>
</reference>
<feature type="transmembrane region" description="Helical" evidence="2">
    <location>
        <begin position="35"/>
        <end position="54"/>
    </location>
</feature>
<accession>J5W832</accession>
<gene>
    <name evidence="5" type="ORF">HMPREF1143_1577</name>
</gene>
<dbReference type="Proteomes" id="UP000005244">
    <property type="component" value="Unassembled WGS sequence"/>
</dbReference>
<keyword evidence="2" id="KW-0812">Transmembrane</keyword>
<dbReference type="SMART" id="SM00052">
    <property type="entry name" value="EAL"/>
    <property type="match status" value="1"/>
</dbReference>
<dbReference type="Gene3D" id="3.20.20.450">
    <property type="entry name" value="EAL domain"/>
    <property type="match status" value="1"/>
</dbReference>
<dbReference type="CDD" id="cd01948">
    <property type="entry name" value="EAL"/>
    <property type="match status" value="1"/>
</dbReference>
<evidence type="ECO:0000256" key="2">
    <source>
        <dbReference type="SAM" id="Phobius"/>
    </source>
</evidence>
<comment type="caution">
    <text evidence="5">The sequence shown here is derived from an EMBL/GenBank/DDBJ whole genome shotgun (WGS) entry which is preliminary data.</text>
</comment>
<dbReference type="InterPro" id="IPR029787">
    <property type="entry name" value="Nucleotide_cyclase"/>
</dbReference>
<evidence type="ECO:0000256" key="1">
    <source>
        <dbReference type="SAM" id="Coils"/>
    </source>
</evidence>
<dbReference type="Pfam" id="PF00990">
    <property type="entry name" value="GGDEF"/>
    <property type="match status" value="1"/>
</dbReference>
<feature type="domain" description="EAL" evidence="3">
    <location>
        <begin position="562"/>
        <end position="817"/>
    </location>
</feature>
<feature type="transmembrane region" description="Helical" evidence="2">
    <location>
        <begin position="101"/>
        <end position="124"/>
    </location>
</feature>
<dbReference type="InterPro" id="IPR000014">
    <property type="entry name" value="PAS"/>
</dbReference>
<dbReference type="NCBIfam" id="TIGR00254">
    <property type="entry name" value="GGDEF"/>
    <property type="match status" value="1"/>
</dbReference>
<feature type="transmembrane region" description="Helical" evidence="2">
    <location>
        <begin position="6"/>
        <end position="23"/>
    </location>
</feature>
<feature type="coiled-coil region" evidence="1">
    <location>
        <begin position="338"/>
        <end position="376"/>
    </location>
</feature>
<dbReference type="InterPro" id="IPR052155">
    <property type="entry name" value="Biofilm_reg_signaling"/>
</dbReference>
<dbReference type="SUPFAM" id="SSF141868">
    <property type="entry name" value="EAL domain-like"/>
    <property type="match status" value="1"/>
</dbReference>
<evidence type="ECO:0000313" key="5">
    <source>
        <dbReference type="EMBL" id="EJU20052.1"/>
    </source>
</evidence>
<dbReference type="EMBL" id="ALNK01000037">
    <property type="protein sequence ID" value="EJU20052.1"/>
    <property type="molecule type" value="Genomic_DNA"/>
</dbReference>
<dbReference type="InterPro" id="IPR035919">
    <property type="entry name" value="EAL_sf"/>
</dbReference>
<dbReference type="SMART" id="SM00267">
    <property type="entry name" value="GGDEF"/>
    <property type="match status" value="1"/>
</dbReference>
<protein>
    <submittedName>
        <fullName evidence="5">Diguanylate cyclase (GGDEF) domain protein</fullName>
    </submittedName>
</protein>
<dbReference type="PANTHER" id="PTHR44757:SF2">
    <property type="entry name" value="BIOFILM ARCHITECTURE MAINTENANCE PROTEIN MBAA"/>
    <property type="match status" value="1"/>
</dbReference>
<dbReference type="InterPro" id="IPR043128">
    <property type="entry name" value="Rev_trsase/Diguanyl_cyclase"/>
</dbReference>
<dbReference type="AlphaFoldDB" id="J5W832"/>